<dbReference type="Pfam" id="PF06985">
    <property type="entry name" value="HET"/>
    <property type="match status" value="1"/>
</dbReference>
<accession>A0A9P4JGI6</accession>
<dbReference type="Proteomes" id="UP000799536">
    <property type="component" value="Unassembled WGS sequence"/>
</dbReference>
<organism evidence="2 3">
    <name type="scientific">Delitschia confertaspora ATCC 74209</name>
    <dbReference type="NCBI Taxonomy" id="1513339"/>
    <lineage>
        <taxon>Eukaryota</taxon>
        <taxon>Fungi</taxon>
        <taxon>Dikarya</taxon>
        <taxon>Ascomycota</taxon>
        <taxon>Pezizomycotina</taxon>
        <taxon>Dothideomycetes</taxon>
        <taxon>Pleosporomycetidae</taxon>
        <taxon>Pleosporales</taxon>
        <taxon>Delitschiaceae</taxon>
        <taxon>Delitschia</taxon>
    </lineage>
</organism>
<evidence type="ECO:0000313" key="3">
    <source>
        <dbReference type="Proteomes" id="UP000799536"/>
    </source>
</evidence>
<sequence length="538" mass="61689">MRVLWLQPGENDDPIWVRPLSITLKDAGEFEALSYVWGDPKNTVEIECGADKRPFSVTVSLRDALPERTQQVQMMGLIYYHATRVVVWLGPDDTMAVPSVSLEEVSQYDTIKWKSLSAFFKRPWFERGWVIQEIGLANDALFLCGDEELLLEEYIPFVEWLTARAQVVTNHFDIRLGTQILITRYWEACRPLPGMQDDDADRLAFLDLLAASRLMLCSDPKDYVYAFLGHPSAFEAYPGDPTPYQDYETNFNIGRKPIIMPNYRQSTEKVYTHLARSVIKQMNNLDILSHVVHKENLEEYPTALPSWAPRWGPCPPYTSLGGSYYYKASGTMEPKFRFIANQLHVRGFEFDVVEWSHEIWGVFSDGLFQTTIMPEDLLNNCVDRAYNYYKFRLWEKKCGLEPNREAFLYTLTAGLLGGNPAENRPEMFRANAGFELKRVEELQKEGEGGNATRFLLDVQQAAEGRALIYTREGYIGLAHRFVQRGDVCCVVGGATVPLILRPQGGRYRLVSEAYVHGIMRGEAVREVTEKEFRNIVIY</sequence>
<evidence type="ECO:0000259" key="1">
    <source>
        <dbReference type="Pfam" id="PF06985"/>
    </source>
</evidence>
<reference evidence="2" key="1">
    <citation type="journal article" date="2020" name="Stud. Mycol.">
        <title>101 Dothideomycetes genomes: a test case for predicting lifestyles and emergence of pathogens.</title>
        <authorList>
            <person name="Haridas S."/>
            <person name="Albert R."/>
            <person name="Binder M."/>
            <person name="Bloem J."/>
            <person name="Labutti K."/>
            <person name="Salamov A."/>
            <person name="Andreopoulos B."/>
            <person name="Baker S."/>
            <person name="Barry K."/>
            <person name="Bills G."/>
            <person name="Bluhm B."/>
            <person name="Cannon C."/>
            <person name="Castanera R."/>
            <person name="Culley D."/>
            <person name="Daum C."/>
            <person name="Ezra D."/>
            <person name="Gonzalez J."/>
            <person name="Henrissat B."/>
            <person name="Kuo A."/>
            <person name="Liang C."/>
            <person name="Lipzen A."/>
            <person name="Lutzoni F."/>
            <person name="Magnuson J."/>
            <person name="Mondo S."/>
            <person name="Nolan M."/>
            <person name="Ohm R."/>
            <person name="Pangilinan J."/>
            <person name="Park H.-J."/>
            <person name="Ramirez L."/>
            <person name="Alfaro M."/>
            <person name="Sun H."/>
            <person name="Tritt A."/>
            <person name="Yoshinaga Y."/>
            <person name="Zwiers L.-H."/>
            <person name="Turgeon B."/>
            <person name="Goodwin S."/>
            <person name="Spatafora J."/>
            <person name="Crous P."/>
            <person name="Grigoriev I."/>
        </authorList>
    </citation>
    <scope>NUCLEOTIDE SEQUENCE</scope>
    <source>
        <strain evidence="2">ATCC 74209</strain>
    </source>
</reference>
<dbReference type="InterPro" id="IPR010730">
    <property type="entry name" value="HET"/>
</dbReference>
<protein>
    <recommendedName>
        <fullName evidence="1">Heterokaryon incompatibility domain-containing protein</fullName>
    </recommendedName>
</protein>
<dbReference type="Pfam" id="PF26639">
    <property type="entry name" value="Het-6_barrel"/>
    <property type="match status" value="1"/>
</dbReference>
<gene>
    <name evidence="2" type="ORF">GQ43DRAFT_384053</name>
</gene>
<dbReference type="PANTHER" id="PTHR24148">
    <property type="entry name" value="ANKYRIN REPEAT DOMAIN-CONTAINING PROTEIN 39 HOMOLOG-RELATED"/>
    <property type="match status" value="1"/>
</dbReference>
<proteinExistence type="predicted"/>
<keyword evidence="3" id="KW-1185">Reference proteome</keyword>
<dbReference type="EMBL" id="ML994486">
    <property type="protein sequence ID" value="KAF2196093.1"/>
    <property type="molecule type" value="Genomic_DNA"/>
</dbReference>
<name>A0A9P4JGI6_9PLEO</name>
<dbReference type="AlphaFoldDB" id="A0A9P4JGI6"/>
<dbReference type="PANTHER" id="PTHR24148:SF64">
    <property type="entry name" value="HETEROKARYON INCOMPATIBILITY DOMAIN-CONTAINING PROTEIN"/>
    <property type="match status" value="1"/>
</dbReference>
<dbReference type="OrthoDB" id="3553147at2759"/>
<dbReference type="InterPro" id="IPR052895">
    <property type="entry name" value="HetReg/Transcr_Mod"/>
</dbReference>
<comment type="caution">
    <text evidence="2">The sequence shown here is derived from an EMBL/GenBank/DDBJ whole genome shotgun (WGS) entry which is preliminary data.</text>
</comment>
<feature type="domain" description="Heterokaryon incompatibility" evidence="1">
    <location>
        <begin position="66"/>
        <end position="133"/>
    </location>
</feature>
<evidence type="ECO:0000313" key="2">
    <source>
        <dbReference type="EMBL" id="KAF2196093.1"/>
    </source>
</evidence>